<reference evidence="11" key="1">
    <citation type="submission" date="2017-09" db="EMBL/GenBank/DDBJ databases">
        <title>Depth-based differentiation of microbial function through sediment-hosted aquifers and enrichment of novel symbionts in the deep terrestrial subsurface.</title>
        <authorList>
            <person name="Probst A.J."/>
            <person name="Ladd B."/>
            <person name="Jarett J.K."/>
            <person name="Geller-Mcgrath D.E."/>
            <person name="Sieber C.M.K."/>
            <person name="Emerson J.B."/>
            <person name="Anantharaman K."/>
            <person name="Thomas B.C."/>
            <person name="Malmstrom R."/>
            <person name="Stieglmeier M."/>
            <person name="Klingl A."/>
            <person name="Woyke T."/>
            <person name="Ryan C.M."/>
            <person name="Banfield J.F."/>
        </authorList>
    </citation>
    <scope>NUCLEOTIDE SEQUENCE [LARGE SCALE GENOMIC DNA]</scope>
</reference>
<name>A0A2H0V787_9BACT</name>
<evidence type="ECO:0000256" key="7">
    <source>
        <dbReference type="ARBA" id="ARBA00023125"/>
    </source>
</evidence>
<dbReference type="InterPro" id="IPR002298">
    <property type="entry name" value="DNA_polymerase_A"/>
</dbReference>
<evidence type="ECO:0000313" key="11">
    <source>
        <dbReference type="Proteomes" id="UP000228614"/>
    </source>
</evidence>
<dbReference type="SMART" id="SM00482">
    <property type="entry name" value="POLAc"/>
    <property type="match status" value="1"/>
</dbReference>
<dbReference type="GO" id="GO:0006302">
    <property type="term" value="P:double-strand break repair"/>
    <property type="evidence" value="ECO:0007669"/>
    <property type="project" value="TreeGrafter"/>
</dbReference>
<dbReference type="AlphaFoldDB" id="A0A2H0V787"/>
<accession>A0A2H0V787</accession>
<dbReference type="Proteomes" id="UP000228614">
    <property type="component" value="Unassembled WGS sequence"/>
</dbReference>
<dbReference type="Gene3D" id="1.20.1060.10">
    <property type="entry name" value="Taq DNA Polymerase, Chain T, domain 4"/>
    <property type="match status" value="1"/>
</dbReference>
<keyword evidence="4" id="KW-0548">Nucleotidyltransferase</keyword>
<gene>
    <name evidence="10" type="ORF">COT95_01495</name>
</gene>
<dbReference type="Gene3D" id="3.30.70.370">
    <property type="match status" value="1"/>
</dbReference>
<comment type="catalytic activity">
    <reaction evidence="8">
        <text>DNA(n) + a 2'-deoxyribonucleoside 5'-triphosphate = DNA(n+1) + diphosphate</text>
        <dbReference type="Rhea" id="RHEA:22508"/>
        <dbReference type="Rhea" id="RHEA-COMP:17339"/>
        <dbReference type="Rhea" id="RHEA-COMP:17340"/>
        <dbReference type="ChEBI" id="CHEBI:33019"/>
        <dbReference type="ChEBI" id="CHEBI:61560"/>
        <dbReference type="ChEBI" id="CHEBI:173112"/>
        <dbReference type="EC" id="2.7.7.7"/>
    </reaction>
</comment>
<keyword evidence="5" id="KW-0235">DNA replication</keyword>
<dbReference type="PANTHER" id="PTHR10133">
    <property type="entry name" value="DNA POLYMERASE I"/>
    <property type="match status" value="1"/>
</dbReference>
<dbReference type="Gene3D" id="1.10.150.20">
    <property type="entry name" value="5' to 3' exonuclease, C-terminal subdomain"/>
    <property type="match status" value="1"/>
</dbReference>
<dbReference type="PROSITE" id="PS00447">
    <property type="entry name" value="DNA_POLYMERASE_A"/>
    <property type="match status" value="1"/>
</dbReference>
<evidence type="ECO:0000256" key="3">
    <source>
        <dbReference type="ARBA" id="ARBA00022679"/>
    </source>
</evidence>
<keyword evidence="6" id="KW-0239">DNA-directed DNA polymerase</keyword>
<sequence>YRELAKLQNTYIEALPKLVSKKDKRLHTSYQQTVTATGRLSSTDPNLQNIPVRTEEGRKIRKAFIAKKGYKLISADYSQIELRLAAAMSNDKNMVQAFKNNEDIHTATAAAINEVELEEVTKDMRRAAKAINFGILYGQGAFGLSQYADIPQWQAKEFIDKYFKNFSGVKKWIDDNIKKAEKTEMSETLFGRIRHIPEINSSNLQIKKGAQRIAMNTPLQGTAADIMKIAMVKTQGELEKFGDNANILLQVHDELILEVKNNLVAKMAKLVRKTMEELIKLKVPIVVDVSIGDNWEEMKKI</sequence>
<evidence type="ECO:0000259" key="9">
    <source>
        <dbReference type="SMART" id="SM00482"/>
    </source>
</evidence>
<organism evidence="10 11">
    <name type="scientific">Candidatus Falkowbacteria bacterium CG10_big_fil_rev_8_21_14_0_10_37_6</name>
    <dbReference type="NCBI Taxonomy" id="1974563"/>
    <lineage>
        <taxon>Bacteria</taxon>
        <taxon>Candidatus Falkowiibacteriota</taxon>
    </lineage>
</organism>
<dbReference type="GO" id="GO:0003887">
    <property type="term" value="F:DNA-directed DNA polymerase activity"/>
    <property type="evidence" value="ECO:0007669"/>
    <property type="project" value="UniProtKB-KW"/>
</dbReference>
<evidence type="ECO:0000256" key="1">
    <source>
        <dbReference type="ARBA" id="ARBA00007705"/>
    </source>
</evidence>
<dbReference type="CDD" id="cd08637">
    <property type="entry name" value="DNA_pol_A_pol_I_C"/>
    <property type="match status" value="1"/>
</dbReference>
<evidence type="ECO:0000256" key="6">
    <source>
        <dbReference type="ARBA" id="ARBA00022932"/>
    </source>
</evidence>
<evidence type="ECO:0000256" key="2">
    <source>
        <dbReference type="ARBA" id="ARBA00012417"/>
    </source>
</evidence>
<dbReference type="FunFam" id="1.10.150.20:FF:000002">
    <property type="entry name" value="DNA polymerase I"/>
    <property type="match status" value="1"/>
</dbReference>
<protein>
    <recommendedName>
        <fullName evidence="2">DNA-directed DNA polymerase</fullName>
        <ecNumber evidence="2">2.7.7.7</ecNumber>
    </recommendedName>
</protein>
<dbReference type="InterPro" id="IPR019760">
    <property type="entry name" value="DNA-dir_DNA_pol_A_CS"/>
</dbReference>
<dbReference type="SUPFAM" id="SSF56672">
    <property type="entry name" value="DNA/RNA polymerases"/>
    <property type="match status" value="1"/>
</dbReference>
<evidence type="ECO:0000256" key="8">
    <source>
        <dbReference type="ARBA" id="ARBA00049244"/>
    </source>
</evidence>
<evidence type="ECO:0000256" key="5">
    <source>
        <dbReference type="ARBA" id="ARBA00022705"/>
    </source>
</evidence>
<evidence type="ECO:0000256" key="4">
    <source>
        <dbReference type="ARBA" id="ARBA00022695"/>
    </source>
</evidence>
<comment type="caution">
    <text evidence="10">The sequence shown here is derived from an EMBL/GenBank/DDBJ whole genome shotgun (WGS) entry which is preliminary data.</text>
</comment>
<feature type="non-terminal residue" evidence="10">
    <location>
        <position position="1"/>
    </location>
</feature>
<feature type="domain" description="DNA-directed DNA polymerase family A palm" evidence="9">
    <location>
        <begin position="57"/>
        <end position="263"/>
    </location>
</feature>
<dbReference type="InterPro" id="IPR043502">
    <property type="entry name" value="DNA/RNA_pol_sf"/>
</dbReference>
<evidence type="ECO:0000313" key="10">
    <source>
        <dbReference type="EMBL" id="PIR94928.1"/>
    </source>
</evidence>
<keyword evidence="7" id="KW-0238">DNA-binding</keyword>
<comment type="similarity">
    <text evidence="1">Belongs to the DNA polymerase type-A family.</text>
</comment>
<dbReference type="EC" id="2.7.7.7" evidence="2"/>
<dbReference type="EMBL" id="PFAN01000077">
    <property type="protein sequence ID" value="PIR94928.1"/>
    <property type="molecule type" value="Genomic_DNA"/>
</dbReference>
<keyword evidence="3" id="KW-0808">Transferase</keyword>
<dbReference type="GO" id="GO:0006261">
    <property type="term" value="P:DNA-templated DNA replication"/>
    <property type="evidence" value="ECO:0007669"/>
    <property type="project" value="InterPro"/>
</dbReference>
<dbReference type="GO" id="GO:0003677">
    <property type="term" value="F:DNA binding"/>
    <property type="evidence" value="ECO:0007669"/>
    <property type="project" value="UniProtKB-KW"/>
</dbReference>
<dbReference type="InterPro" id="IPR001098">
    <property type="entry name" value="DNA-dir_DNA_pol_A_palm_dom"/>
</dbReference>
<proteinExistence type="inferred from homology"/>
<dbReference type="PRINTS" id="PR00868">
    <property type="entry name" value="DNAPOLI"/>
</dbReference>
<dbReference type="PANTHER" id="PTHR10133:SF27">
    <property type="entry name" value="DNA POLYMERASE NU"/>
    <property type="match status" value="1"/>
</dbReference>
<dbReference type="Pfam" id="PF00476">
    <property type="entry name" value="DNA_pol_A"/>
    <property type="match status" value="1"/>
</dbReference>